<reference evidence="2 3" key="1">
    <citation type="submission" date="2016-10" db="EMBL/GenBank/DDBJ databases">
        <authorList>
            <person name="Varghese N."/>
            <person name="Submissions S."/>
        </authorList>
    </citation>
    <scope>NUCLEOTIDE SEQUENCE [LARGE SCALE GENOMIC DNA]</scope>
    <source>
        <strain evidence="2 3">CECT 8317</strain>
    </source>
</reference>
<feature type="domain" description="Nitrate/nitrite sensing protein" evidence="1">
    <location>
        <begin position="43"/>
        <end position="262"/>
    </location>
</feature>
<accession>A0AAQ1G5W4</accession>
<dbReference type="AlphaFoldDB" id="A0AAQ1G5W4"/>
<gene>
    <name evidence="2" type="ORF">SAMN05216586_102410</name>
</gene>
<dbReference type="InterPro" id="IPR013587">
    <property type="entry name" value="Nitrate/nitrite_sensing"/>
</dbReference>
<proteinExistence type="predicted"/>
<dbReference type="EMBL" id="FNVE01000002">
    <property type="protein sequence ID" value="SEF96621.1"/>
    <property type="molecule type" value="Genomic_DNA"/>
</dbReference>
<comment type="caution">
    <text evidence="2">The sequence shown here is derived from an EMBL/GenBank/DDBJ whole genome shotgun (WGS) entry which is preliminary data.</text>
</comment>
<evidence type="ECO:0000313" key="3">
    <source>
        <dbReference type="Proteomes" id="UP000243518"/>
    </source>
</evidence>
<evidence type="ECO:0000259" key="1">
    <source>
        <dbReference type="Pfam" id="PF08376"/>
    </source>
</evidence>
<name>A0AAQ1G5W4_9GAMM</name>
<dbReference type="RefSeq" id="WP_088274298.1">
    <property type="nucleotide sequence ID" value="NZ_FNVE01000002.1"/>
</dbReference>
<organism evidence="2 3">
    <name type="scientific">Halopseudomonas aestusnigri</name>
    <dbReference type="NCBI Taxonomy" id="857252"/>
    <lineage>
        <taxon>Bacteria</taxon>
        <taxon>Pseudomonadati</taxon>
        <taxon>Pseudomonadota</taxon>
        <taxon>Gammaproteobacteria</taxon>
        <taxon>Pseudomonadales</taxon>
        <taxon>Pseudomonadaceae</taxon>
        <taxon>Halopseudomonas</taxon>
    </lineage>
</organism>
<protein>
    <submittedName>
        <fullName evidence="2">Nitrate and nitrite sensing</fullName>
    </submittedName>
</protein>
<dbReference type="Pfam" id="PF08376">
    <property type="entry name" value="NIT"/>
    <property type="match status" value="1"/>
</dbReference>
<evidence type="ECO:0000313" key="2">
    <source>
        <dbReference type="EMBL" id="SEF96621.1"/>
    </source>
</evidence>
<dbReference type="Proteomes" id="UP000243518">
    <property type="component" value="Unassembled WGS sequence"/>
</dbReference>
<sequence length="282" mass="31424">MGAVLAAIVVLVLVGWSVSVHCRRRRERRALLSVLAQIRVLRQLVEQVQRHRGLSYGVMSGERSLEARRWSVHQQVNQLLETCQLYQPSLHWHGSWHDALACWTQLEEGREEQDPESMLLIHNEMIRNLLATVQGLAERHDLVCLGRLAPQAEGLWLELLRNTEIVGQSRAIGTGIAANRQNQAGARAKLAALAAQLREQCYAVLARLSSDPELRSLVDHPVRAAEDALDVLLERISALLDSPEPGIDSAGYFQTATQALSAQLLLVDMLLARLERRALKSG</sequence>
<keyword evidence="3" id="KW-1185">Reference proteome</keyword>